<dbReference type="RefSeq" id="YP_009848464.1">
    <property type="nucleotide sequence ID" value="NC_048784.1"/>
</dbReference>
<protein>
    <submittedName>
        <fullName evidence="2">Uncharacterized protein</fullName>
    </submittedName>
</protein>
<name>A0A515MKE3_9CAUD</name>
<accession>A0A515MKE3</accession>
<organism evidence="2 3">
    <name type="scientific">Rhodococcus phage Whack</name>
    <dbReference type="NCBI Taxonomy" id="2591132"/>
    <lineage>
        <taxon>Viruses</taxon>
        <taxon>Duplodnaviria</taxon>
        <taxon>Heunggongvirae</taxon>
        <taxon>Uroviricota</taxon>
        <taxon>Caudoviricetes</taxon>
        <taxon>Whackvirus</taxon>
        <taxon>Whackvirus whack</taxon>
    </lineage>
</organism>
<feature type="region of interest" description="Disordered" evidence="1">
    <location>
        <begin position="6"/>
        <end position="40"/>
    </location>
</feature>
<dbReference type="GeneID" id="55618885"/>
<dbReference type="Proteomes" id="UP000319882">
    <property type="component" value="Segment"/>
</dbReference>
<keyword evidence="3" id="KW-1185">Reference proteome</keyword>
<dbReference type="KEGG" id="vg:55618885"/>
<evidence type="ECO:0000313" key="3">
    <source>
        <dbReference type="Proteomes" id="UP000319882"/>
    </source>
</evidence>
<sequence>MVIWVAPDSHGDDLSPSLAARRAGPEMTALPFEDGAATPG</sequence>
<evidence type="ECO:0000256" key="1">
    <source>
        <dbReference type="SAM" id="MobiDB-lite"/>
    </source>
</evidence>
<dbReference type="EMBL" id="MK967393">
    <property type="protein sequence ID" value="QDM57137.1"/>
    <property type="molecule type" value="Genomic_DNA"/>
</dbReference>
<proteinExistence type="predicted"/>
<evidence type="ECO:0000313" key="2">
    <source>
        <dbReference type="EMBL" id="QDM57137.1"/>
    </source>
</evidence>
<gene>
    <name evidence="2" type="primary">74</name>
    <name evidence="2" type="ORF">SEA_WHACK_74</name>
</gene>
<reference evidence="2 3" key="1">
    <citation type="submission" date="2019-05" db="EMBL/GenBank/DDBJ databases">
        <authorList>
            <person name="Beaulieu J."/>
            <person name="Cox M."/>
            <person name="Nazim E."/>
            <person name="Robinson Z."/>
            <person name="Molloy S.D."/>
            <person name="Garlena R.A."/>
            <person name="Russell D.A."/>
            <person name="Pope W.H."/>
            <person name="Jacobs-Sera D."/>
            <person name="Hatfull G.F."/>
        </authorList>
    </citation>
    <scope>NUCLEOTIDE SEQUENCE [LARGE SCALE GENOMIC DNA]</scope>
</reference>